<dbReference type="Proteomes" id="UP000468581">
    <property type="component" value="Unassembled WGS sequence"/>
</dbReference>
<feature type="signal peptide" evidence="2">
    <location>
        <begin position="1"/>
        <end position="20"/>
    </location>
</feature>
<name>A0A6P0UGW0_9FLAO</name>
<comment type="caution">
    <text evidence="3">The sequence shown here is derived from an EMBL/GenBank/DDBJ whole genome shotgun (WGS) entry which is preliminary data.</text>
</comment>
<keyword evidence="1" id="KW-0175">Coiled coil</keyword>
<organism evidence="3 4">
    <name type="scientific">Leptobacterium flavescens</name>
    <dbReference type="NCBI Taxonomy" id="472055"/>
    <lineage>
        <taxon>Bacteria</taxon>
        <taxon>Pseudomonadati</taxon>
        <taxon>Bacteroidota</taxon>
        <taxon>Flavobacteriia</taxon>
        <taxon>Flavobacteriales</taxon>
        <taxon>Flavobacteriaceae</taxon>
        <taxon>Leptobacterium</taxon>
    </lineage>
</organism>
<dbReference type="RefSeq" id="WP_163605558.1">
    <property type="nucleotide sequence ID" value="NZ_JAABOO010000001.1"/>
</dbReference>
<protein>
    <submittedName>
        <fullName evidence="3">Uncharacterized protein</fullName>
    </submittedName>
</protein>
<dbReference type="EMBL" id="JAABOO010000001">
    <property type="protein sequence ID" value="NER12541.1"/>
    <property type="molecule type" value="Genomic_DNA"/>
</dbReference>
<gene>
    <name evidence="3" type="ORF">GWK08_03745</name>
</gene>
<feature type="chain" id="PRO_5026731795" evidence="2">
    <location>
        <begin position="21"/>
        <end position="128"/>
    </location>
</feature>
<evidence type="ECO:0000313" key="4">
    <source>
        <dbReference type="Proteomes" id="UP000468581"/>
    </source>
</evidence>
<dbReference type="AlphaFoldDB" id="A0A6P0UGW0"/>
<evidence type="ECO:0000256" key="2">
    <source>
        <dbReference type="SAM" id="SignalP"/>
    </source>
</evidence>
<feature type="coiled-coil region" evidence="1">
    <location>
        <begin position="97"/>
        <end position="128"/>
    </location>
</feature>
<accession>A0A6P0UGW0</accession>
<evidence type="ECO:0000256" key="1">
    <source>
        <dbReference type="SAM" id="Coils"/>
    </source>
</evidence>
<reference evidence="3 4" key="1">
    <citation type="submission" date="2020-01" db="EMBL/GenBank/DDBJ databases">
        <title>Leptobacterium flavescens.</title>
        <authorList>
            <person name="Wang G."/>
        </authorList>
    </citation>
    <scope>NUCLEOTIDE SEQUENCE [LARGE SCALE GENOMIC DNA]</scope>
    <source>
        <strain evidence="3 4">KCTC 22160</strain>
    </source>
</reference>
<keyword evidence="2" id="KW-0732">Signal</keyword>
<evidence type="ECO:0000313" key="3">
    <source>
        <dbReference type="EMBL" id="NER12541.1"/>
    </source>
</evidence>
<sequence length="128" mass="14686">MKYFILLTSLFLSAALPAQNSFTTENTLQSAKTTGSNTVRSLKIEATSMEDLENIDWDDVISVFDGNKEEDEIQLITILNFKKDDKAKYDGNIQFSVKGKTKDLDKLVKRAKNQQRKIKRMYNKLNTK</sequence>
<proteinExistence type="predicted"/>
<keyword evidence="4" id="KW-1185">Reference proteome</keyword>